<dbReference type="OrthoDB" id="16735at2759"/>
<proteinExistence type="predicted"/>
<dbReference type="EMBL" id="AJWJ01000288">
    <property type="protein sequence ID" value="KAF2072347.1"/>
    <property type="molecule type" value="Genomic_DNA"/>
</dbReference>
<feature type="compositionally biased region" description="Low complexity" evidence="1">
    <location>
        <begin position="222"/>
        <end position="233"/>
    </location>
</feature>
<sequence>MNLFYLDLVAKKSARYHCNKHVVKLILEATQILYGVWHVIEGSNEKWKIRAPENPMKLTHTNHPLSIWARTNTKTYDIVSEYCLCLLDEYTLRYGKVHSCTKHMDFLAKEKPKNLPVSNTCPVMPLCMPDQYKVVPTKSWQDVVDSYRAYYIGEKLHFCAYKDVDWPDWLPPKPVVPKEDPKTKKSVVKKTKTKVSTSAAAKKVTKKNNQDDDYKPPKSSKKTTVSTVSTTTKNSLVSNIKTRSRSKLVNLDD</sequence>
<organism evidence="2 3">
    <name type="scientific">Polysphondylium violaceum</name>
    <dbReference type="NCBI Taxonomy" id="133409"/>
    <lineage>
        <taxon>Eukaryota</taxon>
        <taxon>Amoebozoa</taxon>
        <taxon>Evosea</taxon>
        <taxon>Eumycetozoa</taxon>
        <taxon>Dictyostelia</taxon>
        <taxon>Dictyosteliales</taxon>
        <taxon>Dictyosteliaceae</taxon>
        <taxon>Polysphondylium</taxon>
    </lineage>
</organism>
<evidence type="ECO:0000313" key="3">
    <source>
        <dbReference type="Proteomes" id="UP000695562"/>
    </source>
</evidence>
<comment type="caution">
    <text evidence="2">The sequence shown here is derived from an EMBL/GenBank/DDBJ whole genome shotgun (WGS) entry which is preliminary data.</text>
</comment>
<feature type="region of interest" description="Disordered" evidence="1">
    <location>
        <begin position="172"/>
        <end position="239"/>
    </location>
</feature>
<evidence type="ECO:0000256" key="1">
    <source>
        <dbReference type="SAM" id="MobiDB-lite"/>
    </source>
</evidence>
<protein>
    <submittedName>
        <fullName evidence="2">Uncharacterized protein</fullName>
    </submittedName>
</protein>
<name>A0A8J4V388_9MYCE</name>
<dbReference type="Pfam" id="PF03013">
    <property type="entry name" value="Pyr_excise"/>
    <property type="match status" value="1"/>
</dbReference>
<dbReference type="AlphaFoldDB" id="A0A8J4V388"/>
<feature type="compositionally biased region" description="Basic residues" evidence="1">
    <location>
        <begin position="184"/>
        <end position="193"/>
    </location>
</feature>
<dbReference type="Proteomes" id="UP000695562">
    <property type="component" value="Unassembled WGS sequence"/>
</dbReference>
<reference evidence="2" key="1">
    <citation type="submission" date="2020-01" db="EMBL/GenBank/DDBJ databases">
        <title>Development of genomics and gene disruption for Polysphondylium violaceum indicates a role for the polyketide synthase stlB in stalk morphogenesis.</title>
        <authorList>
            <person name="Narita B."/>
            <person name="Kawabe Y."/>
            <person name="Kin K."/>
            <person name="Saito T."/>
            <person name="Gibbs R."/>
            <person name="Kuspa A."/>
            <person name="Muzny D."/>
            <person name="Queller D."/>
            <person name="Richards S."/>
            <person name="Strassman J."/>
            <person name="Sucgang R."/>
            <person name="Worley K."/>
            <person name="Schaap P."/>
        </authorList>
    </citation>
    <scope>NUCLEOTIDE SEQUENCE</scope>
    <source>
        <strain evidence="2">QSvi11</strain>
    </source>
</reference>
<keyword evidence="3" id="KW-1185">Reference proteome</keyword>
<gene>
    <name evidence="2" type="ORF">CYY_006342</name>
</gene>
<accession>A0A8J4V388</accession>
<dbReference type="InterPro" id="IPR004260">
    <property type="entry name" value="Pyr-dimer_DNA_glycosylase"/>
</dbReference>
<evidence type="ECO:0000313" key="2">
    <source>
        <dbReference type="EMBL" id="KAF2072347.1"/>
    </source>
</evidence>